<organism evidence="1 2">
    <name type="scientific">Chryseobacterium koreense CCUG 49689</name>
    <dbReference type="NCBI Taxonomy" id="1304281"/>
    <lineage>
        <taxon>Bacteria</taxon>
        <taxon>Pseudomonadati</taxon>
        <taxon>Bacteroidota</taxon>
        <taxon>Flavobacteriia</taxon>
        <taxon>Flavobacteriales</taxon>
        <taxon>Weeksellaceae</taxon>
        <taxon>Chryseobacterium group</taxon>
        <taxon>Chryseobacterium</taxon>
    </lineage>
</organism>
<comment type="caution">
    <text evidence="1">The sequence shown here is derived from an EMBL/GenBank/DDBJ whole genome shotgun (WGS) entry which is preliminary data.</text>
</comment>
<evidence type="ECO:0000313" key="2">
    <source>
        <dbReference type="Proteomes" id="UP000035900"/>
    </source>
</evidence>
<dbReference type="PATRIC" id="fig|1304281.5.peg.1366"/>
<protein>
    <submittedName>
        <fullName evidence="1">Uncharacterized protein</fullName>
    </submittedName>
</protein>
<accession>A0A0J7IZK7</accession>
<dbReference type="EMBL" id="LFNG01000007">
    <property type="protein sequence ID" value="KMQ71452.1"/>
    <property type="molecule type" value="Genomic_DNA"/>
</dbReference>
<name>A0A0J7IZK7_9FLAO</name>
<evidence type="ECO:0000313" key="1">
    <source>
        <dbReference type="EMBL" id="KMQ71452.1"/>
    </source>
</evidence>
<keyword evidence="2" id="KW-1185">Reference proteome</keyword>
<sequence>MAKRLSVKLGVNHSDLLKYGVFDGFTDIDSRLHIDPSLLKNCKIPEFSGSYEKFRKYFSDTIKILKFSKFPNDRFFKDSQKRLTFKEIGNTALGYSDSGTKGNAIGKVLAGNILATTKLILDAGIEDPEIFELIGVLEKGVGADRISDMTLAVLIRDFLEYTQRVSKDLQIKTTTFKYGKDTFLLPSELRKPLIFVPTTILNDLPMAEKWSDIDVVCAYNEQLRKEVSEIIGATWKDAMKIHKSDLRKYLIDNPIVLSDLIQSYKNKPKNPYNFIDDPLGEVVWADLSSVVAEKYPLLIQVDLTSENIFDIVKKICLQFGSLIENNGWFEYLYNEQGKLKHERASQLLFYGVSEAYCEANNLDLNRETNAGVGSLDFKISKGYNAKVNVEIKYSSNPNLLKGFERQLPTYNRAEKTDHSILLVIKTTEKSSSIDNLLKVQEVMLNKNPNQRIPEIIVIDGTPKKSASKRK</sequence>
<gene>
    <name evidence="1" type="ORF">ACM44_06360</name>
</gene>
<dbReference type="RefSeq" id="WP_048499200.1">
    <property type="nucleotide sequence ID" value="NZ_LFNG01000007.1"/>
</dbReference>
<reference evidence="1 2" key="1">
    <citation type="journal article" date="2004" name="Int. J. Syst. Evol. Microbiol.">
        <title>Kaistella koreensis gen. nov., sp. nov., a novel member of the Chryseobacterium-Bergeyella-Riemerella branch.</title>
        <authorList>
            <person name="Kim M.K."/>
            <person name="Im W.T."/>
            <person name="Shin Y.K."/>
            <person name="Lim J.H."/>
            <person name="Kim S.H."/>
            <person name="Lee B.C."/>
            <person name="Park M.Y."/>
            <person name="Lee K.Y."/>
            <person name="Lee S.T."/>
        </authorList>
    </citation>
    <scope>NUCLEOTIDE SEQUENCE [LARGE SCALE GENOMIC DNA]</scope>
    <source>
        <strain evidence="1 2">CCUG 49689</strain>
    </source>
</reference>
<dbReference type="STRING" id="1304281.ACM44_06360"/>
<dbReference type="AlphaFoldDB" id="A0A0J7IZK7"/>
<proteinExistence type="predicted"/>
<dbReference type="OrthoDB" id="212459at2"/>
<dbReference type="Proteomes" id="UP000035900">
    <property type="component" value="Unassembled WGS sequence"/>
</dbReference>